<dbReference type="InterPro" id="IPR036922">
    <property type="entry name" value="Rieske_2Fe-2S_sf"/>
</dbReference>
<evidence type="ECO:0000313" key="8">
    <source>
        <dbReference type="EMBL" id="PSN85527.1"/>
    </source>
</evidence>
<protein>
    <recommendedName>
        <fullName evidence="7">Rieske domain-containing protein</fullName>
    </recommendedName>
</protein>
<evidence type="ECO:0000256" key="4">
    <source>
        <dbReference type="ARBA" id="ARBA00023014"/>
    </source>
</evidence>
<keyword evidence="3" id="KW-0408">Iron</keyword>
<dbReference type="SUPFAM" id="SSF50022">
    <property type="entry name" value="ISP domain"/>
    <property type="match status" value="1"/>
</dbReference>
<evidence type="ECO:0000256" key="5">
    <source>
        <dbReference type="ARBA" id="ARBA00023157"/>
    </source>
</evidence>
<dbReference type="InterPro" id="IPR014349">
    <property type="entry name" value="Rieske_Fe-S_prot"/>
</dbReference>
<evidence type="ECO:0000256" key="3">
    <source>
        <dbReference type="ARBA" id="ARBA00023004"/>
    </source>
</evidence>
<dbReference type="GO" id="GO:0046872">
    <property type="term" value="F:metal ion binding"/>
    <property type="evidence" value="ECO:0007669"/>
    <property type="project" value="UniProtKB-KW"/>
</dbReference>
<gene>
    <name evidence="8" type="ORF">B9Q02_05885</name>
</gene>
<keyword evidence="5" id="KW-1015">Disulfide bond</keyword>
<dbReference type="EMBL" id="NEXD01000028">
    <property type="protein sequence ID" value="PSN85527.1"/>
    <property type="molecule type" value="Genomic_DNA"/>
</dbReference>
<keyword evidence="1" id="KW-0001">2Fe-2S</keyword>
<reference evidence="8 9" key="1">
    <citation type="submission" date="2017-04" db="EMBL/GenBank/DDBJ databases">
        <title>Novel microbial lineages endemic to geothermal iron-oxide mats fill important gaps in the evolutionary history of Archaea.</title>
        <authorList>
            <person name="Jay Z.J."/>
            <person name="Beam J.P."/>
            <person name="Dlakic M."/>
            <person name="Rusch D.B."/>
            <person name="Kozubal M.A."/>
            <person name="Inskeep W.P."/>
        </authorList>
    </citation>
    <scope>NUCLEOTIDE SEQUENCE [LARGE SCALE GENOMIC DNA]</scope>
    <source>
        <strain evidence="8">BE_D</strain>
    </source>
</reference>
<dbReference type="GO" id="GO:0016020">
    <property type="term" value="C:membrane"/>
    <property type="evidence" value="ECO:0007669"/>
    <property type="project" value="InterPro"/>
</dbReference>
<dbReference type="InterPro" id="IPR005805">
    <property type="entry name" value="Rieske_Fe-S_prot_C"/>
</dbReference>
<dbReference type="Gene3D" id="2.102.10.10">
    <property type="entry name" value="Rieske [2Fe-2S] iron-sulphur domain"/>
    <property type="match status" value="1"/>
</dbReference>
<comment type="cofactor">
    <cofactor evidence="6">
        <name>[2Fe-2S] cluster</name>
        <dbReference type="ChEBI" id="CHEBI:190135"/>
    </cofactor>
</comment>
<dbReference type="InterPro" id="IPR017941">
    <property type="entry name" value="Rieske_2Fe-2S"/>
</dbReference>
<dbReference type="PRINTS" id="PR00162">
    <property type="entry name" value="RIESKE"/>
</dbReference>
<name>A0A2R6AGM3_9ARCH</name>
<dbReference type="Pfam" id="PF00355">
    <property type="entry name" value="Rieske"/>
    <property type="match status" value="1"/>
</dbReference>
<accession>A0A2R6AGM3</accession>
<comment type="caution">
    <text evidence="8">The sequence shown here is derived from an EMBL/GenBank/DDBJ whole genome shotgun (WGS) entry which is preliminary data.</text>
</comment>
<evidence type="ECO:0000256" key="1">
    <source>
        <dbReference type="ARBA" id="ARBA00022714"/>
    </source>
</evidence>
<evidence type="ECO:0000256" key="2">
    <source>
        <dbReference type="ARBA" id="ARBA00022723"/>
    </source>
</evidence>
<dbReference type="PROSITE" id="PS51296">
    <property type="entry name" value="RIESKE"/>
    <property type="match status" value="1"/>
</dbReference>
<evidence type="ECO:0000313" key="9">
    <source>
        <dbReference type="Proteomes" id="UP000240569"/>
    </source>
</evidence>
<evidence type="ECO:0000256" key="6">
    <source>
        <dbReference type="ARBA" id="ARBA00034078"/>
    </source>
</evidence>
<dbReference type="PANTHER" id="PTHR10134">
    <property type="entry name" value="CYTOCHROME B-C1 COMPLEX SUBUNIT RIESKE, MITOCHONDRIAL"/>
    <property type="match status" value="1"/>
</dbReference>
<evidence type="ECO:0000259" key="7">
    <source>
        <dbReference type="PROSITE" id="PS51296"/>
    </source>
</evidence>
<dbReference type="Proteomes" id="UP000240569">
    <property type="component" value="Unassembled WGS sequence"/>
</dbReference>
<keyword evidence="2" id="KW-0479">Metal-binding</keyword>
<keyword evidence="4" id="KW-0411">Iron-sulfur</keyword>
<sequence>MEQNEKVDTTRRMLIRGVLVGSAVAFLGSALGLGRYTVPPPPTLQPFPRVLLGKASQLQVGQPYQYKYPLANQPNIIVKIGKKAQFGVGPDHDIVSFSNICQHLGCIYVYENNATCPNGATFPGGHCPCHGSHYNFLENGKVMCGPAPRPVPRVILEYDPVTDNIWAIGMAPPTIFGFNTGSDNVAYDLIGGPLIPDGSQATLTPL</sequence>
<dbReference type="GO" id="GO:0051537">
    <property type="term" value="F:2 iron, 2 sulfur cluster binding"/>
    <property type="evidence" value="ECO:0007669"/>
    <property type="project" value="UniProtKB-KW"/>
</dbReference>
<dbReference type="AlphaFoldDB" id="A0A2R6AGM3"/>
<proteinExistence type="predicted"/>
<feature type="domain" description="Rieske" evidence="7">
    <location>
        <begin position="61"/>
        <end position="165"/>
    </location>
</feature>
<organism evidence="8 9">
    <name type="scientific">Candidatus Marsarchaeota G1 archaeon BE_D</name>
    <dbReference type="NCBI Taxonomy" id="1978156"/>
    <lineage>
        <taxon>Archaea</taxon>
        <taxon>Candidatus Marsarchaeota</taxon>
        <taxon>Candidatus Marsarchaeota group 1</taxon>
    </lineage>
</organism>